<dbReference type="EC" id="1.6.99.3" evidence="9"/>
<dbReference type="PANTHER" id="PTHR43706:SF45">
    <property type="entry name" value="NADH DEHYDROGENASE-LIKE PROTEIN RV1812C"/>
    <property type="match status" value="1"/>
</dbReference>
<evidence type="ECO:0000256" key="4">
    <source>
        <dbReference type="ARBA" id="ARBA00023002"/>
    </source>
</evidence>
<keyword evidence="2" id="KW-0285">Flavoprotein</keyword>
<dbReference type="PANTHER" id="PTHR43706">
    <property type="entry name" value="NADH DEHYDROGENASE"/>
    <property type="match status" value="1"/>
</dbReference>
<keyword evidence="6" id="KW-0812">Transmembrane</keyword>
<dbReference type="SUPFAM" id="SSF51905">
    <property type="entry name" value="FAD/NAD(P)-binding domain"/>
    <property type="match status" value="1"/>
</dbReference>
<comment type="similarity">
    <text evidence="1">Belongs to the NADH dehydrogenase family.</text>
</comment>
<dbReference type="Proteomes" id="UP000549343">
    <property type="component" value="Unassembled WGS sequence"/>
</dbReference>
<dbReference type="Proteomes" id="UP001501427">
    <property type="component" value="Unassembled WGS sequence"/>
</dbReference>
<proteinExistence type="inferred from homology"/>
<evidence type="ECO:0000313" key="8">
    <source>
        <dbReference type="EMBL" id="GAA0572027.1"/>
    </source>
</evidence>
<reference evidence="9 10" key="2">
    <citation type="submission" date="2020-08" db="EMBL/GenBank/DDBJ databases">
        <title>Sequencing the genomes of 1000 actinobacteria strains.</title>
        <authorList>
            <person name="Klenk H.-P."/>
        </authorList>
    </citation>
    <scope>NUCLEOTIDE SEQUENCE [LARGE SCALE GENOMIC DNA]</scope>
    <source>
        <strain evidence="9 10">DSM 44772</strain>
    </source>
</reference>
<evidence type="ECO:0000313" key="10">
    <source>
        <dbReference type="Proteomes" id="UP000549343"/>
    </source>
</evidence>
<keyword evidence="6" id="KW-1133">Transmembrane helix</keyword>
<dbReference type="InterPro" id="IPR045024">
    <property type="entry name" value="NDH-2"/>
</dbReference>
<sequence>MPSQRSTDSAKHIVIIGGGYVGMYTALRLQKKLRAELRRGDVAVTVIDPQSYMTYQPFLPEAAAGNLEPRHVVVSLRKVLRRCRIMNGYVTRIDHAARRVSVQPAGTRTAGVPEREIGYDMLVVALGSISRTLPIPGLAECGIGFKTIEEAIFLRNHVLHQLDIAASNPDDEEVRRRALTFVFVGAGFAGVEAMAELEDMARDACRWYPSIDPGEMRWLMVEATARILPEVGPEMGRWTAEALRRRGIEVKMETLLKSAEGRHIVLSDGEEFDAGTLVWTAGVKPHPVLKRTDLPLDEKGRIRTTAELTVEGLEHVYAAGDNAAVPDLTDTGDFTAPNAQHAVRQAKRLGDNIVADVRGKPRKPYAHSYVGSVASLGLHKGVANVYGIKLRGLPAWFMHRTYHLSRMPTVNRKFRITVDWTLASFFRREIVSLGELEAPRFEFELAAGRRQDV</sequence>
<keyword evidence="4 9" id="KW-0560">Oxidoreductase</keyword>
<evidence type="ECO:0000256" key="2">
    <source>
        <dbReference type="ARBA" id="ARBA00022630"/>
    </source>
</evidence>
<keyword evidence="6" id="KW-0472">Membrane</keyword>
<evidence type="ECO:0000259" key="7">
    <source>
        <dbReference type="Pfam" id="PF07992"/>
    </source>
</evidence>
<name>A0A7W7I9W3_9ACTN</name>
<comment type="caution">
    <text evidence="9">The sequence shown here is derived from an EMBL/GenBank/DDBJ whole genome shotgun (WGS) entry which is preliminary data.</text>
</comment>
<evidence type="ECO:0000313" key="9">
    <source>
        <dbReference type="EMBL" id="MBB4773214.1"/>
    </source>
</evidence>
<dbReference type="RefSeq" id="WP_184881178.1">
    <property type="nucleotide sequence ID" value="NZ_BAAAHD010000033.1"/>
</dbReference>
<evidence type="ECO:0000256" key="6">
    <source>
        <dbReference type="SAM" id="Phobius"/>
    </source>
</evidence>
<dbReference type="GO" id="GO:0003954">
    <property type="term" value="F:NADH dehydrogenase activity"/>
    <property type="evidence" value="ECO:0007669"/>
    <property type="project" value="InterPro"/>
</dbReference>
<evidence type="ECO:0000256" key="5">
    <source>
        <dbReference type="ARBA" id="ARBA00023027"/>
    </source>
</evidence>
<feature type="domain" description="FAD/NAD(P)-binding" evidence="7">
    <location>
        <begin position="12"/>
        <end position="346"/>
    </location>
</feature>
<dbReference type="PRINTS" id="PR00368">
    <property type="entry name" value="FADPNR"/>
</dbReference>
<evidence type="ECO:0000256" key="1">
    <source>
        <dbReference type="ARBA" id="ARBA00005272"/>
    </source>
</evidence>
<accession>A0A7W7I9W3</accession>
<dbReference type="EMBL" id="BAAAHD010000033">
    <property type="protein sequence ID" value="GAA0572027.1"/>
    <property type="molecule type" value="Genomic_DNA"/>
</dbReference>
<gene>
    <name evidence="9" type="ORF">F4557_001632</name>
    <name evidence="8" type="ORF">GCM10009546_38430</name>
</gene>
<dbReference type="Pfam" id="PF07992">
    <property type="entry name" value="Pyr_redox_2"/>
    <property type="match status" value="1"/>
</dbReference>
<dbReference type="EMBL" id="JACHMV010000001">
    <property type="protein sequence ID" value="MBB4773214.1"/>
    <property type="molecule type" value="Genomic_DNA"/>
</dbReference>
<protein>
    <submittedName>
        <fullName evidence="8">NAD(P)/FAD-dependent oxidoreductase</fullName>
    </submittedName>
    <submittedName>
        <fullName evidence="9">NADH dehydrogenase</fullName>
        <ecNumber evidence="9">1.6.99.3</ecNumber>
    </submittedName>
</protein>
<organism evidence="9 10">
    <name type="scientific">Actinomadura livida</name>
    <dbReference type="NCBI Taxonomy" id="79909"/>
    <lineage>
        <taxon>Bacteria</taxon>
        <taxon>Bacillati</taxon>
        <taxon>Actinomycetota</taxon>
        <taxon>Actinomycetes</taxon>
        <taxon>Streptosporangiales</taxon>
        <taxon>Thermomonosporaceae</taxon>
        <taxon>Actinomadura</taxon>
    </lineage>
</organism>
<keyword evidence="11" id="KW-1185">Reference proteome</keyword>
<reference evidence="8" key="3">
    <citation type="submission" date="2023-12" db="EMBL/GenBank/DDBJ databases">
        <authorList>
            <person name="Sun Q."/>
            <person name="Inoue M."/>
        </authorList>
    </citation>
    <scope>NUCLEOTIDE SEQUENCE</scope>
    <source>
        <strain evidence="8">JCM 10667</strain>
    </source>
</reference>
<keyword evidence="3" id="KW-0274">FAD</keyword>
<evidence type="ECO:0000313" key="11">
    <source>
        <dbReference type="Proteomes" id="UP001501427"/>
    </source>
</evidence>
<keyword evidence="5" id="KW-0520">NAD</keyword>
<dbReference type="InterPro" id="IPR023753">
    <property type="entry name" value="FAD/NAD-binding_dom"/>
</dbReference>
<feature type="transmembrane region" description="Helical" evidence="6">
    <location>
        <begin position="12"/>
        <end position="29"/>
    </location>
</feature>
<dbReference type="AlphaFoldDB" id="A0A7W7I9W3"/>
<dbReference type="Gene3D" id="3.50.50.100">
    <property type="match status" value="1"/>
</dbReference>
<dbReference type="InterPro" id="IPR036188">
    <property type="entry name" value="FAD/NAD-bd_sf"/>
</dbReference>
<reference evidence="8 11" key="1">
    <citation type="journal article" date="2019" name="Int. J. Syst. Evol. Microbiol.">
        <title>The Global Catalogue of Microorganisms (GCM) 10K type strain sequencing project: providing services to taxonomists for standard genome sequencing and annotation.</title>
        <authorList>
            <consortium name="The Broad Institute Genomics Platform"/>
            <consortium name="The Broad Institute Genome Sequencing Center for Infectious Disease"/>
            <person name="Wu L."/>
            <person name="Ma J."/>
        </authorList>
    </citation>
    <scope>NUCLEOTIDE SEQUENCE [LARGE SCALE GENOMIC DNA]</scope>
    <source>
        <strain evidence="8 11">JCM 10667</strain>
    </source>
</reference>
<evidence type="ECO:0000256" key="3">
    <source>
        <dbReference type="ARBA" id="ARBA00022827"/>
    </source>
</evidence>